<dbReference type="Gene3D" id="1.10.3720.10">
    <property type="entry name" value="MetI-like"/>
    <property type="match status" value="1"/>
</dbReference>
<dbReference type="PANTHER" id="PTHR30177">
    <property type="entry name" value="GLYCINE BETAINE/L-PROLINE TRANSPORT SYSTEM PERMEASE PROTEIN PROW"/>
    <property type="match status" value="1"/>
</dbReference>
<keyword evidence="4 6" id="KW-1133">Transmembrane helix</keyword>
<evidence type="ECO:0000313" key="9">
    <source>
        <dbReference type="Proteomes" id="UP000324143"/>
    </source>
</evidence>
<dbReference type="InterPro" id="IPR000515">
    <property type="entry name" value="MetI-like"/>
</dbReference>
<protein>
    <submittedName>
        <fullName evidence="8">ABC transporter permease</fullName>
    </submittedName>
</protein>
<dbReference type="Pfam" id="PF00528">
    <property type="entry name" value="BPD_transp_1"/>
    <property type="match status" value="1"/>
</dbReference>
<sequence length="249" mass="26791">MNKKKVIFLFIITGFFVFIITNDGFFNFLLGGLFPNQKNILYNRQPMVALVGSHLELVMLSSLLAVLIGVTIGLVVTRKFGRKFLPLVNELTSFGQTFPPVAILALSVPILGFGFKPTILALVVYSILPIVENTVSGIQSIPDSILDTAKGVGMNKFQVLYKIELPLSLNIILGGIRTSVIINIGTATVGATIGAGGLGKPIIAGLVNQNSSYLLHGALVAAFMAFIIDYFFSLIIRSSKKEKMNINGG</sequence>
<dbReference type="PANTHER" id="PTHR30177:SF32">
    <property type="entry name" value="GLYCINE BETAINE UPTAKE SYSTEM PERMEASE PROTEIN YEHW"/>
    <property type="match status" value="1"/>
</dbReference>
<evidence type="ECO:0000256" key="3">
    <source>
        <dbReference type="ARBA" id="ARBA00022692"/>
    </source>
</evidence>
<dbReference type="PROSITE" id="PS50928">
    <property type="entry name" value="ABC_TM1"/>
    <property type="match status" value="1"/>
</dbReference>
<name>A0A5D0MKK5_9BACT</name>
<comment type="subcellular location">
    <subcellularLocation>
        <location evidence="6">Cell membrane</location>
        <topology evidence="6">Multi-pass membrane protein</topology>
    </subcellularLocation>
    <subcellularLocation>
        <location evidence="1">Membrane</location>
        <topology evidence="1">Multi-pass membrane protein</topology>
    </subcellularLocation>
</comment>
<evidence type="ECO:0000256" key="6">
    <source>
        <dbReference type="RuleBase" id="RU363032"/>
    </source>
</evidence>
<dbReference type="EMBL" id="VSIX01000056">
    <property type="protein sequence ID" value="TYB31079.1"/>
    <property type="molecule type" value="Genomic_DNA"/>
</dbReference>
<feature type="transmembrane region" description="Helical" evidence="6">
    <location>
        <begin position="213"/>
        <end position="236"/>
    </location>
</feature>
<evidence type="ECO:0000256" key="4">
    <source>
        <dbReference type="ARBA" id="ARBA00022989"/>
    </source>
</evidence>
<gene>
    <name evidence="8" type="ORF">FXF47_05855</name>
</gene>
<organism evidence="8 9">
    <name type="scientific">Candidatus Mcinerneyibacterium aminivorans</name>
    <dbReference type="NCBI Taxonomy" id="2703815"/>
    <lineage>
        <taxon>Bacteria</taxon>
        <taxon>Candidatus Macinerneyibacteriota</taxon>
        <taxon>Candidatus Mcinerneyibacteria</taxon>
        <taxon>Candidatus Mcinerneyibacteriales</taxon>
        <taxon>Candidatus Mcinerneyibacteriaceae</taxon>
        <taxon>Candidatus Mcinerneyibacterium</taxon>
    </lineage>
</organism>
<keyword evidence="9" id="KW-1185">Reference proteome</keyword>
<dbReference type="GO" id="GO:0005886">
    <property type="term" value="C:plasma membrane"/>
    <property type="evidence" value="ECO:0007669"/>
    <property type="project" value="UniProtKB-SubCell"/>
</dbReference>
<dbReference type="SUPFAM" id="SSF161098">
    <property type="entry name" value="MetI-like"/>
    <property type="match status" value="1"/>
</dbReference>
<dbReference type="InterPro" id="IPR051204">
    <property type="entry name" value="ABC_transp_perm/SBD"/>
</dbReference>
<keyword evidence="5 6" id="KW-0472">Membrane</keyword>
<comment type="similarity">
    <text evidence="6">Belongs to the binding-protein-dependent transport system permease family.</text>
</comment>
<dbReference type="GO" id="GO:0055085">
    <property type="term" value="P:transmembrane transport"/>
    <property type="evidence" value="ECO:0007669"/>
    <property type="project" value="InterPro"/>
</dbReference>
<keyword evidence="3 6" id="KW-0812">Transmembrane</keyword>
<feature type="transmembrane region" description="Helical" evidence="6">
    <location>
        <begin position="7"/>
        <end position="34"/>
    </location>
</feature>
<dbReference type="AlphaFoldDB" id="A0A5D0MKK5"/>
<proteinExistence type="inferred from homology"/>
<evidence type="ECO:0000256" key="5">
    <source>
        <dbReference type="ARBA" id="ARBA00023136"/>
    </source>
</evidence>
<evidence type="ECO:0000313" key="8">
    <source>
        <dbReference type="EMBL" id="TYB31079.1"/>
    </source>
</evidence>
<dbReference type="Proteomes" id="UP000324143">
    <property type="component" value="Unassembled WGS sequence"/>
</dbReference>
<feature type="domain" description="ABC transmembrane type-1" evidence="7">
    <location>
        <begin position="51"/>
        <end position="236"/>
    </location>
</feature>
<keyword evidence="2 6" id="KW-0813">Transport</keyword>
<comment type="caution">
    <text evidence="8">The sequence shown here is derived from an EMBL/GenBank/DDBJ whole genome shotgun (WGS) entry which is preliminary data.</text>
</comment>
<feature type="transmembrane region" description="Helical" evidence="6">
    <location>
        <begin position="54"/>
        <end position="76"/>
    </location>
</feature>
<dbReference type="FunFam" id="1.10.3720.10:FF:000001">
    <property type="entry name" value="Glycine betaine ABC transporter, permease"/>
    <property type="match status" value="1"/>
</dbReference>
<dbReference type="CDD" id="cd06261">
    <property type="entry name" value="TM_PBP2"/>
    <property type="match status" value="1"/>
</dbReference>
<reference evidence="8" key="1">
    <citation type="submission" date="2019-08" db="EMBL/GenBank/DDBJ databases">
        <title>Genomic characterization of a novel candidate phylum (ARYD3) from a high temperature, high salinity tertiary oil reservoir in north central Oklahoma, USA.</title>
        <authorList>
            <person name="Youssef N.H."/>
            <person name="Yadav A."/>
            <person name="Elshahed M.S."/>
        </authorList>
    </citation>
    <scope>NUCLEOTIDE SEQUENCE [LARGE SCALE GENOMIC DNA]</scope>
    <source>
        <strain evidence="8">ARYD3</strain>
    </source>
</reference>
<dbReference type="InterPro" id="IPR035906">
    <property type="entry name" value="MetI-like_sf"/>
</dbReference>
<evidence type="ECO:0000256" key="1">
    <source>
        <dbReference type="ARBA" id="ARBA00004141"/>
    </source>
</evidence>
<accession>A0A5D0MKK5</accession>
<evidence type="ECO:0000259" key="7">
    <source>
        <dbReference type="PROSITE" id="PS50928"/>
    </source>
</evidence>
<evidence type="ECO:0000256" key="2">
    <source>
        <dbReference type="ARBA" id="ARBA00022448"/>
    </source>
</evidence>